<evidence type="ECO:0000313" key="3">
    <source>
        <dbReference type="Proteomes" id="UP001064262"/>
    </source>
</evidence>
<dbReference type="RefSeq" id="WP_267144385.1">
    <property type="nucleotide sequence ID" value="NZ_JAODIL010000081.1"/>
</dbReference>
<reference evidence="2" key="1">
    <citation type="submission" date="2022-09" db="EMBL/GenBank/DDBJ databases">
        <title>Winslowiella arboricola sp. nov., isolated from bleeding cankers on broadleaf hosts.</title>
        <authorList>
            <person name="Brady C."/>
            <person name="Kaur S."/>
            <person name="Crampton B."/>
            <person name="Maddock D."/>
            <person name="Arnold D."/>
            <person name="Denman S."/>
        </authorList>
    </citation>
    <scope>NUCLEOTIDE SEQUENCE</scope>
    <source>
        <strain evidence="2">BAC 15a-03b</strain>
    </source>
</reference>
<dbReference type="AlphaFoldDB" id="A0A9J6PV76"/>
<accession>A0A9J6PV76</accession>
<evidence type="ECO:0000313" key="2">
    <source>
        <dbReference type="EMBL" id="MCU5780411.1"/>
    </source>
</evidence>
<dbReference type="InterPro" id="IPR006949">
    <property type="entry name" value="Barrel_Baseplate_J-like"/>
</dbReference>
<feature type="domain" description="Baseplate protein J-like barrel" evidence="1">
    <location>
        <begin position="107"/>
        <end position="184"/>
    </location>
</feature>
<keyword evidence="3" id="KW-1185">Reference proteome</keyword>
<organism evidence="2 3">
    <name type="scientific">Winslowiella arboricola</name>
    <dbReference type="NCBI Taxonomy" id="2978220"/>
    <lineage>
        <taxon>Bacteria</taxon>
        <taxon>Pseudomonadati</taxon>
        <taxon>Pseudomonadota</taxon>
        <taxon>Gammaproteobacteria</taxon>
        <taxon>Enterobacterales</taxon>
        <taxon>Erwiniaceae</taxon>
        <taxon>Winslowiella</taxon>
    </lineage>
</organism>
<comment type="caution">
    <text evidence="2">The sequence shown here is derived from an EMBL/GenBank/DDBJ whole genome shotgun (WGS) entry which is preliminary data.</text>
</comment>
<name>A0A9J6PV76_9GAMM</name>
<dbReference type="Pfam" id="PF04865">
    <property type="entry name" value="Baseplate_J"/>
    <property type="match status" value="1"/>
</dbReference>
<proteinExistence type="predicted"/>
<dbReference type="Proteomes" id="UP001064262">
    <property type="component" value="Unassembled WGS sequence"/>
</dbReference>
<evidence type="ECO:0000259" key="1">
    <source>
        <dbReference type="Pfam" id="PF04865"/>
    </source>
</evidence>
<dbReference type="EMBL" id="JAODIM010000043">
    <property type="protein sequence ID" value="MCU5780411.1"/>
    <property type="molecule type" value="Genomic_DNA"/>
</dbReference>
<protein>
    <submittedName>
        <fullName evidence="2">Baseplate J/gp47 family protein</fullName>
    </submittedName>
</protein>
<gene>
    <name evidence="2" type="ORF">N5923_23245</name>
</gene>
<sequence length="410" mass="43385">MAEVTVTTAVPSVTFSDIGVSVPDEVDILNGRLSDLDVATGGGMSKSLTTPQGQIAMSDTAIIADKNDSLALLANQVNPDYASGRMQDAIGQIYFIDRIPAIGTTVTATCTGLVGTIIPANSIAQDDSGFLYYSLASATIPATGSVNVVFQNQATGAIACPIGALNTIYRAITGWSGITNQTAGVLGNEVEGRANFEYRRKQSVAGNAKNQLGSIYANVLAVSGVTDAYVTQNNTAETVNKGFTNFPLPAHSLYVAVYGGTQEEIANAIFQKLPPGPPMVGNNSYTVYDEDHYVQPYPDYEIKWQTPTAINLHVKVELADNNFMPSDIVDQVKDSVIAAFNGEDGGTRARIGSVIYAGRYYAGVTSINPENVDIYGITLSKDGVTYLTSASFGIDEVPTLDRANIQVTLT</sequence>